<dbReference type="InterPro" id="IPR024096">
    <property type="entry name" value="NO_sig/Golgi_transp_ligand-bd"/>
</dbReference>
<dbReference type="Pfam" id="PF10702">
    <property type="entry name" value="DUF2507"/>
    <property type="match status" value="1"/>
</dbReference>
<dbReference type="SUPFAM" id="SSF111126">
    <property type="entry name" value="Ligand-binding domain in the NO signalling and Golgi transport"/>
    <property type="match status" value="1"/>
</dbReference>
<comment type="caution">
    <text evidence="1">The sequence shown here is derived from an EMBL/GenBank/DDBJ whole genome shotgun (WGS) entry which is preliminary data.</text>
</comment>
<reference evidence="1 2" key="1">
    <citation type="submission" date="2024-09" db="EMBL/GenBank/DDBJ databases">
        <authorList>
            <person name="Sun Q."/>
            <person name="Mori K."/>
        </authorList>
    </citation>
    <scope>NUCLEOTIDE SEQUENCE [LARGE SCALE GENOMIC DNA]</scope>
    <source>
        <strain evidence="1 2">CCM 7228</strain>
    </source>
</reference>
<keyword evidence="2" id="KW-1185">Reference proteome</keyword>
<evidence type="ECO:0000313" key="2">
    <source>
        <dbReference type="Proteomes" id="UP001589854"/>
    </source>
</evidence>
<name>A0ABV6G9S5_9BACI</name>
<dbReference type="PANTHER" id="PTHR35090">
    <property type="entry name" value="DNA-DIRECTED RNA POLYMERASE SUBUNIT I"/>
    <property type="match status" value="1"/>
</dbReference>
<dbReference type="RefSeq" id="WP_378929956.1">
    <property type="nucleotide sequence ID" value="NZ_JBHLVO010000001.1"/>
</dbReference>
<gene>
    <name evidence="1" type="ORF">ACFFIX_01955</name>
</gene>
<dbReference type="PANTHER" id="PTHR35090:SF1">
    <property type="entry name" value="SLR0144 PROTEIN"/>
    <property type="match status" value="1"/>
</dbReference>
<accession>A0ABV6G9S5</accession>
<sequence>MKEGKNVKKHSYLADYQELKDLQMPAFGYELLREVLLPDILGQDYPQMLYWAGKSLARKYPVQTTEELISFFLAAGWGNLDLVQNKKNEMEFELSSDMIQLRIKKSNEISFQLEAGFVAEQLQQMNNHITETYEQVKKRANKVVFTVKWDQKDEIASPVAVFGKRSQR</sequence>
<dbReference type="Gene3D" id="3.30.1380.20">
    <property type="entry name" value="Trafficking protein particle complex subunit 3"/>
    <property type="match status" value="1"/>
</dbReference>
<protein>
    <submittedName>
        <fullName evidence="1">YslB family protein</fullName>
    </submittedName>
</protein>
<dbReference type="Proteomes" id="UP001589854">
    <property type="component" value="Unassembled WGS sequence"/>
</dbReference>
<organism evidence="1 2">
    <name type="scientific">Metabacillus herbersteinensis</name>
    <dbReference type="NCBI Taxonomy" id="283816"/>
    <lineage>
        <taxon>Bacteria</taxon>
        <taxon>Bacillati</taxon>
        <taxon>Bacillota</taxon>
        <taxon>Bacilli</taxon>
        <taxon>Bacillales</taxon>
        <taxon>Bacillaceae</taxon>
        <taxon>Metabacillus</taxon>
    </lineage>
</organism>
<evidence type="ECO:0000313" key="1">
    <source>
        <dbReference type="EMBL" id="MFC0270223.1"/>
    </source>
</evidence>
<dbReference type="InterPro" id="IPR019642">
    <property type="entry name" value="DUF2507"/>
</dbReference>
<dbReference type="EMBL" id="JBHLVO010000001">
    <property type="protein sequence ID" value="MFC0270223.1"/>
    <property type="molecule type" value="Genomic_DNA"/>
</dbReference>
<proteinExistence type="predicted"/>